<feature type="binding site" evidence="7">
    <location>
        <position position="101"/>
    </location>
    <ligand>
        <name>shikimate</name>
        <dbReference type="ChEBI" id="CHEBI:36208"/>
    </ligand>
</feature>
<evidence type="ECO:0000256" key="7">
    <source>
        <dbReference type="HAMAP-Rule" id="MF_00222"/>
    </source>
</evidence>
<evidence type="ECO:0000313" key="11">
    <source>
        <dbReference type="EMBL" id="MBB4658039.1"/>
    </source>
</evidence>
<dbReference type="SUPFAM" id="SSF53223">
    <property type="entry name" value="Aminoacid dehydrogenase-like, N-terminal domain"/>
    <property type="match status" value="1"/>
</dbReference>
<comment type="caution">
    <text evidence="11">The sequence shown here is derived from an EMBL/GenBank/DDBJ whole genome shotgun (WGS) entry which is preliminary data.</text>
</comment>
<dbReference type="Gene3D" id="3.40.50.10860">
    <property type="entry name" value="Leucine Dehydrogenase, chain A, domain 1"/>
    <property type="match status" value="1"/>
</dbReference>
<dbReference type="InterPro" id="IPR022893">
    <property type="entry name" value="Shikimate_DH_fam"/>
</dbReference>
<dbReference type="HAMAP" id="MF_00222">
    <property type="entry name" value="Shikimate_DH_AroE"/>
    <property type="match status" value="1"/>
</dbReference>
<feature type="binding site" evidence="7">
    <location>
        <position position="233"/>
    </location>
    <ligand>
        <name>NADP(+)</name>
        <dbReference type="ChEBI" id="CHEBI:58349"/>
    </ligand>
</feature>
<dbReference type="Pfam" id="PF18317">
    <property type="entry name" value="SDH_C"/>
    <property type="match status" value="1"/>
</dbReference>
<keyword evidence="5 7" id="KW-0057">Aromatic amino acid biosynthesis</keyword>
<dbReference type="GO" id="GO:0008652">
    <property type="term" value="P:amino acid biosynthetic process"/>
    <property type="evidence" value="ECO:0007669"/>
    <property type="project" value="UniProtKB-KW"/>
</dbReference>
<dbReference type="GO" id="GO:0009073">
    <property type="term" value="P:aromatic amino acid family biosynthetic process"/>
    <property type="evidence" value="ECO:0007669"/>
    <property type="project" value="UniProtKB-KW"/>
</dbReference>
<feature type="active site" description="Proton acceptor" evidence="7">
    <location>
        <position position="65"/>
    </location>
</feature>
<organism evidence="11 12">
    <name type="scientific">Parvularcula dongshanensis</name>
    <dbReference type="NCBI Taxonomy" id="1173995"/>
    <lineage>
        <taxon>Bacteria</taxon>
        <taxon>Pseudomonadati</taxon>
        <taxon>Pseudomonadota</taxon>
        <taxon>Alphaproteobacteria</taxon>
        <taxon>Parvularculales</taxon>
        <taxon>Parvularculaceae</taxon>
        <taxon>Parvularcula</taxon>
    </lineage>
</organism>
<evidence type="ECO:0000256" key="5">
    <source>
        <dbReference type="ARBA" id="ARBA00023141"/>
    </source>
</evidence>
<comment type="function">
    <text evidence="7">Involved in the biosynthesis of the chorismate, which leads to the biosynthesis of aromatic amino acids. Catalyzes the reversible NADPH linked reduction of 3-dehydroshikimate (DHSA) to yield shikimate (SA).</text>
</comment>
<feature type="binding site" evidence="7">
    <location>
        <position position="212"/>
    </location>
    <ligand>
        <name>shikimate</name>
        <dbReference type="ChEBI" id="CHEBI:36208"/>
    </ligand>
</feature>
<comment type="caution">
    <text evidence="7">Lacks conserved residue(s) required for the propagation of feature annotation.</text>
</comment>
<keyword evidence="4 7" id="KW-0560">Oxidoreductase</keyword>
<dbReference type="UniPathway" id="UPA00053">
    <property type="reaction ID" value="UER00087"/>
</dbReference>
<evidence type="ECO:0000259" key="9">
    <source>
        <dbReference type="Pfam" id="PF08501"/>
    </source>
</evidence>
<feature type="binding site" evidence="7">
    <location>
        <begin position="124"/>
        <end position="128"/>
    </location>
    <ligand>
        <name>NADP(+)</name>
        <dbReference type="ChEBI" id="CHEBI:58349"/>
    </ligand>
</feature>
<comment type="subunit">
    <text evidence="7">Homodimer.</text>
</comment>
<feature type="binding site" evidence="7">
    <location>
        <position position="86"/>
    </location>
    <ligand>
        <name>shikimate</name>
        <dbReference type="ChEBI" id="CHEBI:36208"/>
    </ligand>
</feature>
<sequence>MVIRAGVVGHPIAHSLSPRLHGRWLENYGIDGSYEAIDGGTDFGAVIERLREAGFAGCNVTLPFKAEAVRLADEVTPLAARLGTGNTLVFAGGRILADNTDVYGMERALRPHMDARHRTALVLGAGGVAPAAVAALQALGIEKLRIANRTPETAAALAERFGLEPVLWAARDAAADTDILVNATALGLPGKPPLDVSLGRLPAHAVVMDAVYTPQGTALIDRARGRGLTGVDGLTMLVHQAIPGFARWFGVEPDDPDAAEAQLRSAA</sequence>
<comment type="catalytic activity">
    <reaction evidence="6 7">
        <text>shikimate + NADP(+) = 3-dehydroshikimate + NADPH + H(+)</text>
        <dbReference type="Rhea" id="RHEA:17737"/>
        <dbReference type="ChEBI" id="CHEBI:15378"/>
        <dbReference type="ChEBI" id="CHEBI:16630"/>
        <dbReference type="ChEBI" id="CHEBI:36208"/>
        <dbReference type="ChEBI" id="CHEBI:57783"/>
        <dbReference type="ChEBI" id="CHEBI:58349"/>
        <dbReference type="EC" id="1.1.1.25"/>
    </reaction>
</comment>
<dbReference type="RefSeq" id="WP_183815578.1">
    <property type="nucleotide sequence ID" value="NZ_JACHOB010000001.1"/>
</dbReference>
<evidence type="ECO:0000259" key="8">
    <source>
        <dbReference type="Pfam" id="PF01488"/>
    </source>
</evidence>
<dbReference type="GO" id="GO:0004764">
    <property type="term" value="F:shikimate 3-dehydrogenase (NADP+) activity"/>
    <property type="evidence" value="ECO:0007669"/>
    <property type="project" value="UniProtKB-UniRule"/>
</dbReference>
<keyword evidence="3 7" id="KW-0521">NADP</keyword>
<dbReference type="EMBL" id="JACHOB010000001">
    <property type="protein sequence ID" value="MBB4658039.1"/>
    <property type="molecule type" value="Genomic_DNA"/>
</dbReference>
<dbReference type="SUPFAM" id="SSF51735">
    <property type="entry name" value="NAD(P)-binding Rossmann-fold domains"/>
    <property type="match status" value="1"/>
</dbReference>
<feature type="domain" description="Quinate/shikimate 5-dehydrogenase/glutamyl-tRNA reductase" evidence="8">
    <location>
        <begin position="114"/>
        <end position="185"/>
    </location>
</feature>
<dbReference type="EC" id="1.1.1.25" evidence="2 7"/>
<protein>
    <recommendedName>
        <fullName evidence="2 7">Shikimate dehydrogenase (NADP(+))</fullName>
        <shortName evidence="7">SDH</shortName>
        <ecNumber evidence="2 7">1.1.1.25</ecNumber>
    </recommendedName>
</protein>
<dbReference type="Pfam" id="PF01488">
    <property type="entry name" value="Shikimate_DH"/>
    <property type="match status" value="1"/>
</dbReference>
<evidence type="ECO:0000256" key="6">
    <source>
        <dbReference type="ARBA" id="ARBA00049442"/>
    </source>
</evidence>
<comment type="pathway">
    <text evidence="1 7">Metabolic intermediate biosynthesis; chorismate biosynthesis; chorismate from D-erythrose 4-phosphate and phosphoenolpyruvate: step 4/7.</text>
</comment>
<dbReference type="AlphaFoldDB" id="A0A840HZN5"/>
<name>A0A840HZN5_9PROT</name>
<dbReference type="InterPro" id="IPR046346">
    <property type="entry name" value="Aminoacid_DH-like_N_sf"/>
</dbReference>
<dbReference type="PANTHER" id="PTHR21089:SF1">
    <property type="entry name" value="BIFUNCTIONAL 3-DEHYDROQUINATE DEHYDRATASE_SHIKIMATE DEHYDROGENASE, CHLOROPLASTIC"/>
    <property type="match status" value="1"/>
</dbReference>
<dbReference type="GO" id="GO:0050661">
    <property type="term" value="F:NADP binding"/>
    <property type="evidence" value="ECO:0007669"/>
    <property type="project" value="TreeGrafter"/>
</dbReference>
<dbReference type="Pfam" id="PF08501">
    <property type="entry name" value="Shikimate_dh_N"/>
    <property type="match status" value="1"/>
</dbReference>
<feature type="domain" description="Shikimate dehydrogenase substrate binding N-terminal" evidence="9">
    <location>
        <begin position="7"/>
        <end position="88"/>
    </location>
</feature>
<dbReference type="PANTHER" id="PTHR21089">
    <property type="entry name" value="SHIKIMATE DEHYDROGENASE"/>
    <property type="match status" value="1"/>
</dbReference>
<feature type="binding site" evidence="7">
    <location>
        <begin position="15"/>
        <end position="17"/>
    </location>
    <ligand>
        <name>shikimate</name>
        <dbReference type="ChEBI" id="CHEBI:36208"/>
    </ligand>
</feature>
<dbReference type="InterPro" id="IPR013708">
    <property type="entry name" value="Shikimate_DH-bd_N"/>
</dbReference>
<feature type="binding site" evidence="7">
    <location>
        <position position="61"/>
    </location>
    <ligand>
        <name>shikimate</name>
        <dbReference type="ChEBI" id="CHEBI:36208"/>
    </ligand>
</feature>
<evidence type="ECO:0000256" key="4">
    <source>
        <dbReference type="ARBA" id="ARBA00023002"/>
    </source>
</evidence>
<dbReference type="InterPro" id="IPR036291">
    <property type="entry name" value="NAD(P)-bd_dom_sf"/>
</dbReference>
<evidence type="ECO:0000256" key="3">
    <source>
        <dbReference type="ARBA" id="ARBA00022857"/>
    </source>
</evidence>
<evidence type="ECO:0000259" key="10">
    <source>
        <dbReference type="Pfam" id="PF18317"/>
    </source>
</evidence>
<comment type="similarity">
    <text evidence="7">Belongs to the shikimate dehydrogenase family.</text>
</comment>
<dbReference type="InterPro" id="IPR041121">
    <property type="entry name" value="SDH_C"/>
</dbReference>
<dbReference type="Gene3D" id="3.40.50.720">
    <property type="entry name" value="NAD(P)-binding Rossmann-like Domain"/>
    <property type="match status" value="1"/>
</dbReference>
<feature type="binding site" evidence="7">
    <location>
        <position position="210"/>
    </location>
    <ligand>
        <name>NADP(+)</name>
        <dbReference type="ChEBI" id="CHEBI:58349"/>
    </ligand>
</feature>
<dbReference type="GO" id="GO:0019632">
    <property type="term" value="P:shikimate metabolic process"/>
    <property type="evidence" value="ECO:0007669"/>
    <property type="project" value="TreeGrafter"/>
</dbReference>
<accession>A0A840HZN5</accession>
<gene>
    <name evidence="7" type="primary">aroE</name>
    <name evidence="11" type="ORF">GGQ59_000539</name>
</gene>
<dbReference type="Proteomes" id="UP000563524">
    <property type="component" value="Unassembled WGS sequence"/>
</dbReference>
<dbReference type="InterPro" id="IPR006151">
    <property type="entry name" value="Shikm_DH/Glu-tRNA_Rdtase"/>
</dbReference>
<feature type="domain" description="SDH C-terminal" evidence="10">
    <location>
        <begin position="233"/>
        <end position="258"/>
    </location>
</feature>
<evidence type="ECO:0000313" key="12">
    <source>
        <dbReference type="Proteomes" id="UP000563524"/>
    </source>
</evidence>
<keyword evidence="12" id="KW-1185">Reference proteome</keyword>
<keyword evidence="7" id="KW-0028">Amino-acid biosynthesis</keyword>
<evidence type="ECO:0000256" key="2">
    <source>
        <dbReference type="ARBA" id="ARBA00012962"/>
    </source>
</evidence>
<dbReference type="GO" id="GO:0005829">
    <property type="term" value="C:cytosol"/>
    <property type="evidence" value="ECO:0007669"/>
    <property type="project" value="TreeGrafter"/>
</dbReference>
<reference evidence="11 12" key="1">
    <citation type="submission" date="2020-08" db="EMBL/GenBank/DDBJ databases">
        <title>Genomic Encyclopedia of Type Strains, Phase IV (KMG-IV): sequencing the most valuable type-strain genomes for metagenomic binning, comparative biology and taxonomic classification.</title>
        <authorList>
            <person name="Goeker M."/>
        </authorList>
    </citation>
    <scope>NUCLEOTIDE SEQUENCE [LARGE SCALE GENOMIC DNA]</scope>
    <source>
        <strain evidence="11 12">DSM 102850</strain>
    </source>
</reference>
<proteinExistence type="inferred from homology"/>
<evidence type="ECO:0000256" key="1">
    <source>
        <dbReference type="ARBA" id="ARBA00004871"/>
    </source>
</evidence>
<dbReference type="GO" id="GO:0009423">
    <property type="term" value="P:chorismate biosynthetic process"/>
    <property type="evidence" value="ECO:0007669"/>
    <property type="project" value="UniProtKB-UniRule"/>
</dbReference>
<feature type="binding site" evidence="7">
    <location>
        <position position="240"/>
    </location>
    <ligand>
        <name>shikimate</name>
        <dbReference type="ChEBI" id="CHEBI:36208"/>
    </ligand>
</feature>